<dbReference type="InterPro" id="IPR011009">
    <property type="entry name" value="Kinase-like_dom_sf"/>
</dbReference>
<dbReference type="InterPro" id="IPR012877">
    <property type="entry name" value="Dhs-27"/>
</dbReference>
<dbReference type="InterPro" id="IPR052961">
    <property type="entry name" value="Oxido-Kinase-like_Enzymes"/>
</dbReference>
<proteinExistence type="predicted"/>
<sequence length="256" mass="28862">MMNFHEKHTVEQVRQIAVALGKIQACSLKKEPTAPELHKNFFEDIASSITIEGFTGMYKGLLVLDSSETAVELSAKIDKLLPKYYASSLPTMIHKQLGFRPVLVNGDTRTENVLVDNLTGNLAALIDWQCTHLGVGVEDLIRITLFALSAEERRDSAQMLISEMYDSLVANLDGDEPPYTLEMLRELYDLLFPHCALYFAGGSIMLIMNQMNDQSLSQEVKETRKEVELDKVLGAISDIVKYDEKNKKSTRNLKFR</sequence>
<dbReference type="Pfam" id="PF07914">
    <property type="entry name" value="DUF1679"/>
    <property type="match status" value="1"/>
</dbReference>
<dbReference type="AlphaFoldDB" id="A0AAV5WD80"/>
<organism evidence="2 3">
    <name type="scientific">Pristionchus fissidentatus</name>
    <dbReference type="NCBI Taxonomy" id="1538716"/>
    <lineage>
        <taxon>Eukaryota</taxon>
        <taxon>Metazoa</taxon>
        <taxon>Ecdysozoa</taxon>
        <taxon>Nematoda</taxon>
        <taxon>Chromadorea</taxon>
        <taxon>Rhabditida</taxon>
        <taxon>Rhabditina</taxon>
        <taxon>Diplogasteromorpha</taxon>
        <taxon>Diplogasteroidea</taxon>
        <taxon>Neodiplogasteridae</taxon>
        <taxon>Pristionchus</taxon>
    </lineage>
</organism>
<reference evidence="2" key="1">
    <citation type="submission" date="2023-10" db="EMBL/GenBank/DDBJ databases">
        <title>Genome assembly of Pristionchus species.</title>
        <authorList>
            <person name="Yoshida K."/>
            <person name="Sommer R.J."/>
        </authorList>
    </citation>
    <scope>NUCLEOTIDE SEQUENCE</scope>
    <source>
        <strain evidence="2">RS5133</strain>
    </source>
</reference>
<dbReference type="PANTHER" id="PTHR23020">
    <property type="entry name" value="UNCHARACTERIZED NUCLEAR HORMONE RECEPTOR-RELATED"/>
    <property type="match status" value="1"/>
</dbReference>
<name>A0AAV5WD80_9BILA</name>
<dbReference type="SUPFAM" id="SSF56112">
    <property type="entry name" value="Protein kinase-like (PK-like)"/>
    <property type="match status" value="1"/>
</dbReference>
<gene>
    <name evidence="2" type="ORF">PFISCL1PPCAC_21158</name>
</gene>
<dbReference type="InterPro" id="IPR015897">
    <property type="entry name" value="CHK_kinase-like"/>
</dbReference>
<dbReference type="PANTHER" id="PTHR23020:SF8">
    <property type="entry name" value="CHK KINASE-LIKE DOMAIN-CONTAINING PROTEIN"/>
    <property type="match status" value="1"/>
</dbReference>
<evidence type="ECO:0000259" key="1">
    <source>
        <dbReference type="SMART" id="SM00587"/>
    </source>
</evidence>
<evidence type="ECO:0000313" key="2">
    <source>
        <dbReference type="EMBL" id="GMT29861.1"/>
    </source>
</evidence>
<dbReference type="EMBL" id="BTSY01000005">
    <property type="protein sequence ID" value="GMT29861.1"/>
    <property type="molecule type" value="Genomic_DNA"/>
</dbReference>
<dbReference type="SMART" id="SM00587">
    <property type="entry name" value="CHK"/>
    <property type="match status" value="1"/>
</dbReference>
<protein>
    <recommendedName>
        <fullName evidence="1">CHK kinase-like domain-containing protein</fullName>
    </recommendedName>
</protein>
<keyword evidence="3" id="KW-1185">Reference proteome</keyword>
<dbReference type="Gene3D" id="3.90.1200.10">
    <property type="match status" value="1"/>
</dbReference>
<dbReference type="Proteomes" id="UP001432322">
    <property type="component" value="Unassembled WGS sequence"/>
</dbReference>
<feature type="non-terminal residue" evidence="2">
    <location>
        <position position="256"/>
    </location>
</feature>
<evidence type="ECO:0000313" key="3">
    <source>
        <dbReference type="Proteomes" id="UP001432322"/>
    </source>
</evidence>
<feature type="domain" description="CHK kinase-like" evidence="1">
    <location>
        <begin position="1"/>
        <end position="174"/>
    </location>
</feature>
<comment type="caution">
    <text evidence="2">The sequence shown here is derived from an EMBL/GenBank/DDBJ whole genome shotgun (WGS) entry which is preliminary data.</text>
</comment>
<accession>A0AAV5WD80</accession>